<name>A0ABR6N2Q1_9SPHN</name>
<reference evidence="1 2" key="1">
    <citation type="submission" date="2020-08" db="EMBL/GenBank/DDBJ databases">
        <title>Genomic Encyclopedia of Type Strains, Phase IV (KMG-IV): sequencing the most valuable type-strain genomes for metagenomic binning, comparative biology and taxonomic classification.</title>
        <authorList>
            <person name="Goeker M."/>
        </authorList>
    </citation>
    <scope>NUCLEOTIDE SEQUENCE [LARGE SCALE GENOMIC DNA]</scope>
    <source>
        <strain evidence="1 2">DSM 101535</strain>
    </source>
</reference>
<comment type="caution">
    <text evidence="1">The sequence shown here is derived from an EMBL/GenBank/DDBJ whole genome shotgun (WGS) entry which is preliminary data.</text>
</comment>
<organism evidence="1 2">
    <name type="scientific">Sphingomonas endophytica</name>
    <dbReference type="NCBI Taxonomy" id="869719"/>
    <lineage>
        <taxon>Bacteria</taxon>
        <taxon>Pseudomonadati</taxon>
        <taxon>Pseudomonadota</taxon>
        <taxon>Alphaproteobacteria</taxon>
        <taxon>Sphingomonadales</taxon>
        <taxon>Sphingomonadaceae</taxon>
        <taxon>Sphingomonas</taxon>
    </lineage>
</organism>
<dbReference type="RefSeq" id="WP_184033838.1">
    <property type="nucleotide sequence ID" value="NZ_BAABAR010000007.1"/>
</dbReference>
<evidence type="ECO:0000313" key="1">
    <source>
        <dbReference type="EMBL" id="MBB5725074.1"/>
    </source>
</evidence>
<proteinExistence type="predicted"/>
<gene>
    <name evidence="1" type="ORF">FHS97_000982</name>
</gene>
<keyword evidence="2" id="KW-1185">Reference proteome</keyword>
<sequence length="408" mass="44441">MKRIELRQLANTIGNEALQRSRLWPADGSGREVKALTEAIVRRLSDSIAIGDVHDAFSDLQASIGEFRSILSNYFFRAELSSVRTWIGEESWRPLSMLLIATIRDTETGIAEQLSALQKEPSPIERLASLVPDQSPAPLKFEVADGVLRAKEVPFSVAKQEQVIAEAARLELLSEAQTISDYLTSSNQDPSFVDVVVRMRDLLGAEINIIQIGIFNLTLSKVVDKIEQELPDSWHGRLQGFSIGIGMLVSQHKDWLQFAENSARANFQQEDARALQAIGREIVDKLELNKRLVDPGVPRDLRHVMGSMGSGRQSNQRALFASLMSFSNLLAVIAKSVSSLSKKYSSDASDGIGEGVKSAASTATKITLLSLFGTVFISLGAVAARVLNVEWIGAVGKLLVEAGKKGAG</sequence>
<accession>A0ABR6N2Q1</accession>
<dbReference type="EMBL" id="JACIJN010000002">
    <property type="protein sequence ID" value="MBB5725074.1"/>
    <property type="molecule type" value="Genomic_DNA"/>
</dbReference>
<protein>
    <submittedName>
        <fullName evidence="1">Uncharacterized protein</fullName>
    </submittedName>
</protein>
<evidence type="ECO:0000313" key="2">
    <source>
        <dbReference type="Proteomes" id="UP000560131"/>
    </source>
</evidence>
<dbReference type="Proteomes" id="UP000560131">
    <property type="component" value="Unassembled WGS sequence"/>
</dbReference>